<comment type="caution">
    <text evidence="5">The sequence shown here is derived from an EMBL/GenBank/DDBJ whole genome shotgun (WGS) entry which is preliminary data.</text>
</comment>
<keyword evidence="3" id="KW-0804">Transcription</keyword>
<dbReference type="EMBL" id="VNJJ01000002">
    <property type="protein sequence ID" value="TVY02976.1"/>
    <property type="molecule type" value="Genomic_DNA"/>
</dbReference>
<dbReference type="Gene3D" id="2.60.120.10">
    <property type="entry name" value="Jelly Rolls"/>
    <property type="match status" value="1"/>
</dbReference>
<dbReference type="SUPFAM" id="SSF51215">
    <property type="entry name" value="Regulatory protein AraC"/>
    <property type="match status" value="1"/>
</dbReference>
<dbReference type="PANTHER" id="PTHR43280">
    <property type="entry name" value="ARAC-FAMILY TRANSCRIPTIONAL REGULATOR"/>
    <property type="match status" value="1"/>
</dbReference>
<reference evidence="5 6" key="1">
    <citation type="submission" date="2019-07" db="EMBL/GenBank/DDBJ databases">
        <authorList>
            <person name="Kim J."/>
        </authorList>
    </citation>
    <scope>NUCLEOTIDE SEQUENCE [LARGE SCALE GENOMIC DNA]</scope>
    <source>
        <strain evidence="5 6">G13</strain>
    </source>
</reference>
<dbReference type="Gene3D" id="1.10.10.60">
    <property type="entry name" value="Homeodomain-like"/>
    <property type="match status" value="2"/>
</dbReference>
<dbReference type="Pfam" id="PF12833">
    <property type="entry name" value="HTH_18"/>
    <property type="match status" value="1"/>
</dbReference>
<dbReference type="SUPFAM" id="SSF46689">
    <property type="entry name" value="Homeodomain-like"/>
    <property type="match status" value="2"/>
</dbReference>
<dbReference type="Proteomes" id="UP000316330">
    <property type="component" value="Unassembled WGS sequence"/>
</dbReference>
<name>A0A559JSX1_9BACL</name>
<dbReference type="InterPro" id="IPR014710">
    <property type="entry name" value="RmlC-like_jellyroll"/>
</dbReference>
<evidence type="ECO:0000313" key="5">
    <source>
        <dbReference type="EMBL" id="TVY02976.1"/>
    </source>
</evidence>
<sequence length="297" mass="33991">MRDSGTNIRLSDICPVIYRADYYPFHPNERVSPRRSFVHTFLYIVNGTGTITIGQNHYSCAGDELFYIPPGVSHTFHANPSDPMTHASVYFDWTGSRSHPGDMSLFSFKGDELSQSECSTSIIFQGGPQLPAKVHAPHYTRWMQSFLYIIDTMDQQDEETLLDRRASFELFAAGLAQAIRQPLPVRDQRVLKIMAQMENSPMSNLSVREWADQVGVSTSFLHRLFVQVTGMGPHAYALQCKLERARKRIRETNDLISAVAEELGFGSIHYFSRLFRARFGESPTAYRHRIRNRYIQD</sequence>
<dbReference type="InterPro" id="IPR018062">
    <property type="entry name" value="HTH_AraC-typ_CS"/>
</dbReference>
<dbReference type="Pfam" id="PF02311">
    <property type="entry name" value="AraC_binding"/>
    <property type="match status" value="1"/>
</dbReference>
<dbReference type="PROSITE" id="PS00041">
    <property type="entry name" value="HTH_ARAC_FAMILY_1"/>
    <property type="match status" value="1"/>
</dbReference>
<keyword evidence="1" id="KW-0805">Transcription regulation</keyword>
<evidence type="ECO:0000256" key="1">
    <source>
        <dbReference type="ARBA" id="ARBA00023015"/>
    </source>
</evidence>
<dbReference type="InterPro" id="IPR003313">
    <property type="entry name" value="AraC-bd"/>
</dbReference>
<feature type="domain" description="HTH araC/xylS-type" evidence="4">
    <location>
        <begin position="188"/>
        <end position="289"/>
    </location>
</feature>
<dbReference type="GO" id="GO:0043565">
    <property type="term" value="F:sequence-specific DNA binding"/>
    <property type="evidence" value="ECO:0007669"/>
    <property type="project" value="InterPro"/>
</dbReference>
<evidence type="ECO:0000256" key="3">
    <source>
        <dbReference type="ARBA" id="ARBA00023163"/>
    </source>
</evidence>
<evidence type="ECO:0000313" key="6">
    <source>
        <dbReference type="Proteomes" id="UP000316330"/>
    </source>
</evidence>
<dbReference type="PANTHER" id="PTHR43280:SF2">
    <property type="entry name" value="HTH-TYPE TRANSCRIPTIONAL REGULATOR EXSA"/>
    <property type="match status" value="1"/>
</dbReference>
<dbReference type="GO" id="GO:0003700">
    <property type="term" value="F:DNA-binding transcription factor activity"/>
    <property type="evidence" value="ECO:0007669"/>
    <property type="project" value="InterPro"/>
</dbReference>
<dbReference type="OrthoDB" id="2533861at2"/>
<dbReference type="RefSeq" id="WP_144698511.1">
    <property type="nucleotide sequence ID" value="NZ_VNJJ01000002.1"/>
</dbReference>
<evidence type="ECO:0000256" key="2">
    <source>
        <dbReference type="ARBA" id="ARBA00023125"/>
    </source>
</evidence>
<proteinExistence type="predicted"/>
<keyword evidence="2" id="KW-0238">DNA-binding</keyword>
<keyword evidence="6" id="KW-1185">Reference proteome</keyword>
<dbReference type="PRINTS" id="PR00032">
    <property type="entry name" value="HTHARAC"/>
</dbReference>
<dbReference type="PROSITE" id="PS01124">
    <property type="entry name" value="HTH_ARAC_FAMILY_2"/>
    <property type="match status" value="1"/>
</dbReference>
<evidence type="ECO:0000259" key="4">
    <source>
        <dbReference type="PROSITE" id="PS01124"/>
    </source>
</evidence>
<dbReference type="AlphaFoldDB" id="A0A559JSX1"/>
<dbReference type="InterPro" id="IPR037923">
    <property type="entry name" value="HTH-like"/>
</dbReference>
<protein>
    <submittedName>
        <fullName evidence="5">Helix-turn-helix domain-containing protein</fullName>
    </submittedName>
</protein>
<dbReference type="InterPro" id="IPR018060">
    <property type="entry name" value="HTH_AraC"/>
</dbReference>
<dbReference type="InterPro" id="IPR020449">
    <property type="entry name" value="Tscrpt_reg_AraC-type_HTH"/>
</dbReference>
<dbReference type="InterPro" id="IPR009057">
    <property type="entry name" value="Homeodomain-like_sf"/>
</dbReference>
<dbReference type="SMART" id="SM00342">
    <property type="entry name" value="HTH_ARAC"/>
    <property type="match status" value="1"/>
</dbReference>
<gene>
    <name evidence="5" type="ORF">FPZ45_03540</name>
</gene>
<accession>A0A559JSX1</accession>
<organism evidence="5 6">
    <name type="scientific">Cohnella terricola</name>
    <dbReference type="NCBI Taxonomy" id="1289167"/>
    <lineage>
        <taxon>Bacteria</taxon>
        <taxon>Bacillati</taxon>
        <taxon>Bacillota</taxon>
        <taxon>Bacilli</taxon>
        <taxon>Bacillales</taxon>
        <taxon>Paenibacillaceae</taxon>
        <taxon>Cohnella</taxon>
    </lineage>
</organism>